<organism evidence="1 2">
    <name type="scientific">Salinibacter ruber</name>
    <dbReference type="NCBI Taxonomy" id="146919"/>
    <lineage>
        <taxon>Bacteria</taxon>
        <taxon>Pseudomonadati</taxon>
        <taxon>Rhodothermota</taxon>
        <taxon>Rhodothermia</taxon>
        <taxon>Rhodothermales</taxon>
        <taxon>Salinibacteraceae</taxon>
        <taxon>Salinibacter</taxon>
    </lineage>
</organism>
<name>A0A9X2U3V8_9BACT</name>
<sequence>MSRDSIEAKRSPSSEDWQVKTDEEDTYCVEWDLIGTRYCYNFTDDTCWGYAVTDLRDTKEDALKEVIRASREWGEPIRYFADRTEVSSIDQAISLADPVAKVVFPSIDGVGMVWSLNTEPREDSGSTGGRYTSSKRYVGLKYLGDVYAKNYWR</sequence>
<dbReference type="Proteomes" id="UP001155034">
    <property type="component" value="Unassembled WGS sequence"/>
</dbReference>
<dbReference type="RefSeq" id="WP_259039345.1">
    <property type="nucleotide sequence ID" value="NZ_JANTYX010000003.1"/>
</dbReference>
<reference evidence="1" key="1">
    <citation type="submission" date="2022-08" db="EMBL/GenBank/DDBJ databases">
        <title>Genomic Encyclopedia of Type Strains, Phase V (KMG-V): Genome sequencing to study the core and pangenomes of soil and plant-associated prokaryotes.</title>
        <authorList>
            <person name="Whitman W."/>
        </authorList>
    </citation>
    <scope>NUCLEOTIDE SEQUENCE</scope>
    <source>
        <strain evidence="1">SP2016B</strain>
    </source>
</reference>
<dbReference type="AlphaFoldDB" id="A0A9X2U3V8"/>
<protein>
    <submittedName>
        <fullName evidence="1">Uncharacterized protein</fullName>
    </submittedName>
</protein>
<evidence type="ECO:0000313" key="2">
    <source>
        <dbReference type="Proteomes" id="UP001155034"/>
    </source>
</evidence>
<dbReference type="EMBL" id="JANTYZ010000011">
    <property type="protein sequence ID" value="MCS3866342.1"/>
    <property type="molecule type" value="Genomic_DNA"/>
</dbReference>
<comment type="caution">
    <text evidence="1">The sequence shown here is derived from an EMBL/GenBank/DDBJ whole genome shotgun (WGS) entry which is preliminary data.</text>
</comment>
<proteinExistence type="predicted"/>
<gene>
    <name evidence="1" type="ORF">GGP82_002915</name>
</gene>
<accession>A0A9X2U3V8</accession>
<evidence type="ECO:0000313" key="1">
    <source>
        <dbReference type="EMBL" id="MCS3866342.1"/>
    </source>
</evidence>